<reference evidence="1" key="1">
    <citation type="submission" date="2022-07" db="EMBL/GenBank/DDBJ databases">
        <title>Complete Genome Sequence of the Radioresistant Bacterium Deinococcus aetherius ST0316, Isolated from the Air Dust collected in Lower Stratosphere above Japan.</title>
        <authorList>
            <person name="Satoh K."/>
            <person name="Hagiwara K."/>
            <person name="Katsumata K."/>
            <person name="Kubo A."/>
            <person name="Yokobori S."/>
            <person name="Yamagishi A."/>
            <person name="Oono Y."/>
            <person name="Narumi I."/>
        </authorList>
    </citation>
    <scope>NUCLEOTIDE SEQUENCE</scope>
    <source>
        <strain evidence="1">ST0316</strain>
    </source>
</reference>
<dbReference type="EMBL" id="AP026560">
    <property type="protein sequence ID" value="BDP40614.1"/>
    <property type="molecule type" value="Genomic_DNA"/>
</dbReference>
<gene>
    <name evidence="1" type="ORF">DAETH_05830</name>
</gene>
<protein>
    <recommendedName>
        <fullName evidence="3">DUF2971 domain-containing protein</fullName>
    </recommendedName>
</protein>
<name>A0ABM8AAF9_9DEIO</name>
<sequence length="251" mass="29115">MANIAERVKIVEKPPEGFMDFVARSNDAFKEIIEGFETKGLPPGTPPQVLAALRYMLSQSQQRTESEIKEAIQRGHLEIARTYQELRKYTYINCWHISEDESASMWSQYAGLGTSFAIQTTYEDLIKSFGGVEEDIIISKVQYGNFLQGVFSIPEGDHYRRFFLKDVSFSHENELRCLYRDPRYSLLQSHEREPLASIGISIPTNIENLIQKIYFAPYGQQWEYDIASDIIRKYGISRELLISRLDHTPYY</sequence>
<accession>A0ABM8AAF9</accession>
<evidence type="ECO:0000313" key="1">
    <source>
        <dbReference type="EMBL" id="BDP40614.1"/>
    </source>
</evidence>
<evidence type="ECO:0008006" key="3">
    <source>
        <dbReference type="Google" id="ProtNLM"/>
    </source>
</evidence>
<organism evidence="1 2">
    <name type="scientific">Deinococcus aetherius</name>
    <dbReference type="NCBI Taxonomy" id="200252"/>
    <lineage>
        <taxon>Bacteria</taxon>
        <taxon>Thermotogati</taxon>
        <taxon>Deinococcota</taxon>
        <taxon>Deinococci</taxon>
        <taxon>Deinococcales</taxon>
        <taxon>Deinococcaceae</taxon>
        <taxon>Deinococcus</taxon>
    </lineage>
</organism>
<evidence type="ECO:0000313" key="2">
    <source>
        <dbReference type="Proteomes" id="UP001064971"/>
    </source>
</evidence>
<keyword evidence="2" id="KW-1185">Reference proteome</keyword>
<proteinExistence type="predicted"/>
<dbReference type="Proteomes" id="UP001064971">
    <property type="component" value="Chromosome"/>
</dbReference>